<name>A0A0A1FBQ9_9BURK</name>
<proteinExistence type="predicted"/>
<gene>
    <name evidence="1" type="ORF">LT85_1961</name>
</gene>
<dbReference type="HOGENOM" id="CLU_2632032_0_0_4"/>
<dbReference type="EMBL" id="CP009962">
    <property type="protein sequence ID" value="AIY41119.1"/>
    <property type="molecule type" value="Genomic_DNA"/>
</dbReference>
<dbReference type="AlphaFoldDB" id="A0A0A1FBQ9"/>
<accession>A0A0A1FBQ9</accession>
<sequence length="77" mass="9098">MQGMRDARPDFAATNLRAGERFLNSAIITNWKYLRIAHCRSDHLRQDLFRYHAAPEASQNAWQAYKQETKKYVKRSV</sequence>
<evidence type="ECO:0000313" key="1">
    <source>
        <dbReference type="EMBL" id="AIY41119.1"/>
    </source>
</evidence>
<dbReference type="Proteomes" id="UP000030302">
    <property type="component" value="Chromosome"/>
</dbReference>
<reference evidence="2" key="1">
    <citation type="journal article" date="2014" name="Soil Biol. Biochem.">
        <title>Structure and function of bacterial communities in ageing soils: Insights from the Mendocino ecological staircase.</title>
        <authorList>
            <person name="Uroz S."/>
            <person name="Tech J.J."/>
            <person name="Sawaya N.A."/>
            <person name="Frey-Klett P."/>
            <person name="Leveau J.H.J."/>
        </authorList>
    </citation>
    <scope>NUCLEOTIDE SEQUENCE [LARGE SCALE GENOMIC DNA]</scope>
    <source>
        <strain evidence="2">Cal35</strain>
    </source>
</reference>
<protein>
    <submittedName>
        <fullName evidence="1">Uncharacterized protein</fullName>
    </submittedName>
</protein>
<dbReference type="KEGG" id="care:LT85_1961"/>
<organism evidence="1 2">
    <name type="scientific">Collimonas arenae</name>
    <dbReference type="NCBI Taxonomy" id="279058"/>
    <lineage>
        <taxon>Bacteria</taxon>
        <taxon>Pseudomonadati</taxon>
        <taxon>Pseudomonadota</taxon>
        <taxon>Betaproteobacteria</taxon>
        <taxon>Burkholderiales</taxon>
        <taxon>Oxalobacteraceae</taxon>
        <taxon>Collimonas</taxon>
    </lineage>
</organism>
<evidence type="ECO:0000313" key="2">
    <source>
        <dbReference type="Proteomes" id="UP000030302"/>
    </source>
</evidence>
<keyword evidence="2" id="KW-1185">Reference proteome</keyword>